<feature type="compositionally biased region" description="Low complexity" evidence="8">
    <location>
        <begin position="1240"/>
        <end position="1261"/>
    </location>
</feature>
<evidence type="ECO:0000256" key="5">
    <source>
        <dbReference type="ARBA" id="ARBA00022679"/>
    </source>
</evidence>
<feature type="compositionally biased region" description="Basic and acidic residues" evidence="8">
    <location>
        <begin position="900"/>
        <end position="911"/>
    </location>
</feature>
<evidence type="ECO:0000313" key="11">
    <source>
        <dbReference type="Proteomes" id="UP000028840"/>
    </source>
</evidence>
<feature type="region of interest" description="Disordered" evidence="8">
    <location>
        <begin position="1146"/>
        <end position="1176"/>
    </location>
</feature>
<dbReference type="PROSITE" id="PS50280">
    <property type="entry name" value="SET"/>
    <property type="match status" value="1"/>
</dbReference>
<feature type="compositionally biased region" description="Basic residues" evidence="8">
    <location>
        <begin position="1483"/>
        <end position="1498"/>
    </location>
</feature>
<feature type="region of interest" description="Disordered" evidence="8">
    <location>
        <begin position="966"/>
        <end position="1064"/>
    </location>
</feature>
<feature type="compositionally biased region" description="Basic and acidic residues" evidence="8">
    <location>
        <begin position="992"/>
        <end position="1001"/>
    </location>
</feature>
<feature type="compositionally biased region" description="Basic and acidic residues" evidence="8">
    <location>
        <begin position="1513"/>
        <end position="1536"/>
    </location>
</feature>
<dbReference type="InterPro" id="IPR001214">
    <property type="entry name" value="SET_dom"/>
</dbReference>
<dbReference type="Gene3D" id="2.170.270.10">
    <property type="entry name" value="SET domain"/>
    <property type="match status" value="1"/>
</dbReference>
<comment type="subcellular location">
    <subcellularLocation>
        <location evidence="2">Chromosome</location>
    </subcellularLocation>
    <subcellularLocation>
        <location evidence="1">Nucleus</location>
    </subcellularLocation>
</comment>
<dbReference type="GO" id="GO:0005634">
    <property type="term" value="C:nucleus"/>
    <property type="evidence" value="ECO:0007669"/>
    <property type="project" value="UniProtKB-SubCell"/>
</dbReference>
<protein>
    <submittedName>
        <fullName evidence="10">Putative histone lysine methyltransferase, SET</fullName>
        <ecNumber evidence="10">2.1.1.43</ecNumber>
    </submittedName>
</protein>
<feature type="region of interest" description="Disordered" evidence="8">
    <location>
        <begin position="1471"/>
        <end position="1555"/>
    </location>
</feature>
<dbReference type="SUPFAM" id="SSF82199">
    <property type="entry name" value="SET domain"/>
    <property type="match status" value="1"/>
</dbReference>
<dbReference type="GO" id="GO:0032259">
    <property type="term" value="P:methylation"/>
    <property type="evidence" value="ECO:0007669"/>
    <property type="project" value="UniProtKB-KW"/>
</dbReference>
<keyword evidence="7" id="KW-0539">Nucleus</keyword>
<feature type="compositionally biased region" description="Basic and acidic residues" evidence="8">
    <location>
        <begin position="234"/>
        <end position="283"/>
    </location>
</feature>
<dbReference type="EC" id="2.1.1.43" evidence="10"/>
<feature type="region of interest" description="Disordered" evidence="8">
    <location>
        <begin position="852"/>
        <end position="911"/>
    </location>
</feature>
<reference evidence="10 11" key="2">
    <citation type="journal article" date="2015" name="Eukaryot. Cell">
        <title>Genetic mapping reveals that sinefungin resistance in Toxoplasma gondii is controlled by a putative amino acid transporter locus that can be used as a negative selectable marker.</title>
        <authorList>
            <person name="Behnke M.S."/>
            <person name="Khan A."/>
            <person name="Sibley L.D."/>
        </authorList>
    </citation>
    <scope>NUCLEOTIDE SEQUENCE [LARGE SCALE GENOMIC DNA]</scope>
    <source>
        <strain evidence="10 11">VAND</strain>
    </source>
</reference>
<reference evidence="10 11" key="1">
    <citation type="submission" date="2014-08" db="EMBL/GenBank/DDBJ databases">
        <authorList>
            <person name="Sibley D."/>
            <person name="Venepally P."/>
            <person name="Karamycheva S."/>
            <person name="Hadjithomas M."/>
            <person name="Khan A."/>
            <person name="Brunk B."/>
            <person name="Roos D."/>
            <person name="Caler E."/>
            <person name="Lorenzi H."/>
        </authorList>
    </citation>
    <scope>NUCLEOTIDE SEQUENCE [LARGE SCALE GENOMIC DNA]</scope>
    <source>
        <strain evidence="10 11">VAND</strain>
    </source>
</reference>
<feature type="compositionally biased region" description="Basic and acidic residues" evidence="8">
    <location>
        <begin position="1199"/>
        <end position="1219"/>
    </location>
</feature>
<dbReference type="Proteomes" id="UP000028840">
    <property type="component" value="Unassembled WGS sequence"/>
</dbReference>
<organism evidence="10 11">
    <name type="scientific">Toxoplasma gondii VAND</name>
    <dbReference type="NCBI Taxonomy" id="933077"/>
    <lineage>
        <taxon>Eukaryota</taxon>
        <taxon>Sar</taxon>
        <taxon>Alveolata</taxon>
        <taxon>Apicomplexa</taxon>
        <taxon>Conoidasida</taxon>
        <taxon>Coccidia</taxon>
        <taxon>Eucoccidiorida</taxon>
        <taxon>Eimeriorina</taxon>
        <taxon>Sarcocystidae</taxon>
        <taxon>Toxoplasma</taxon>
    </lineage>
</organism>
<feature type="compositionally biased region" description="Low complexity" evidence="8">
    <location>
        <begin position="206"/>
        <end position="219"/>
    </location>
</feature>
<feature type="compositionally biased region" description="Low complexity" evidence="8">
    <location>
        <begin position="456"/>
        <end position="476"/>
    </location>
</feature>
<keyword evidence="5 10" id="KW-0808">Transferase</keyword>
<feature type="region of interest" description="Disordered" evidence="8">
    <location>
        <begin position="738"/>
        <end position="767"/>
    </location>
</feature>
<name>A0A086QA98_TOXGO</name>
<keyword evidence="3" id="KW-0158">Chromosome</keyword>
<keyword evidence="4 10" id="KW-0489">Methyltransferase</keyword>
<dbReference type="GO" id="GO:0008168">
    <property type="term" value="F:methyltransferase activity"/>
    <property type="evidence" value="ECO:0007669"/>
    <property type="project" value="UniProtKB-KW"/>
</dbReference>
<feature type="region of interest" description="Disordered" evidence="8">
    <location>
        <begin position="1199"/>
        <end position="1220"/>
    </location>
</feature>
<gene>
    <name evidence="10" type="ORF">TGVAND_311660</name>
</gene>
<evidence type="ECO:0000256" key="3">
    <source>
        <dbReference type="ARBA" id="ARBA00022454"/>
    </source>
</evidence>
<feature type="compositionally biased region" description="Basic and acidic residues" evidence="8">
    <location>
        <begin position="1019"/>
        <end position="1064"/>
    </location>
</feature>
<feature type="region of interest" description="Disordered" evidence="8">
    <location>
        <begin position="1239"/>
        <end position="1261"/>
    </location>
</feature>
<feature type="compositionally biased region" description="Polar residues" evidence="8">
    <location>
        <begin position="334"/>
        <end position="344"/>
    </location>
</feature>
<evidence type="ECO:0000256" key="7">
    <source>
        <dbReference type="ARBA" id="ARBA00023242"/>
    </source>
</evidence>
<evidence type="ECO:0000259" key="9">
    <source>
        <dbReference type="PROSITE" id="PS50280"/>
    </source>
</evidence>
<feature type="compositionally biased region" description="Basic and acidic residues" evidence="8">
    <location>
        <begin position="524"/>
        <end position="600"/>
    </location>
</feature>
<evidence type="ECO:0000256" key="4">
    <source>
        <dbReference type="ARBA" id="ARBA00022603"/>
    </source>
</evidence>
<keyword evidence="6" id="KW-0949">S-adenosyl-L-methionine</keyword>
<feature type="compositionally biased region" description="Acidic residues" evidence="8">
    <location>
        <begin position="754"/>
        <end position="766"/>
    </location>
</feature>
<dbReference type="Pfam" id="PF00856">
    <property type="entry name" value="SET"/>
    <property type="match status" value="1"/>
</dbReference>
<accession>A0A086QA98</accession>
<evidence type="ECO:0000256" key="1">
    <source>
        <dbReference type="ARBA" id="ARBA00004123"/>
    </source>
</evidence>
<dbReference type="EMBL" id="AEYJ02000515">
    <property type="protein sequence ID" value="KFH09530.1"/>
    <property type="molecule type" value="Genomic_DNA"/>
</dbReference>
<proteinExistence type="predicted"/>
<evidence type="ECO:0000256" key="8">
    <source>
        <dbReference type="SAM" id="MobiDB-lite"/>
    </source>
</evidence>
<feature type="compositionally biased region" description="Basic and acidic residues" evidence="8">
    <location>
        <begin position="608"/>
        <end position="648"/>
    </location>
</feature>
<dbReference type="InterPro" id="IPR046341">
    <property type="entry name" value="SET_dom_sf"/>
</dbReference>
<dbReference type="PANTHER" id="PTHR22884">
    <property type="entry name" value="SET DOMAIN PROTEINS"/>
    <property type="match status" value="1"/>
</dbReference>
<feature type="region of interest" description="Disordered" evidence="8">
    <location>
        <begin position="43"/>
        <end position="94"/>
    </location>
</feature>
<feature type="compositionally biased region" description="Basic residues" evidence="8">
    <location>
        <begin position="416"/>
        <end position="431"/>
    </location>
</feature>
<comment type="caution">
    <text evidence="10">The sequence shown here is derived from an EMBL/GenBank/DDBJ whole genome shotgun (WGS) entry which is preliminary data.</text>
</comment>
<feature type="compositionally biased region" description="Low complexity" evidence="8">
    <location>
        <begin position="43"/>
        <end position="87"/>
    </location>
</feature>
<dbReference type="VEuPathDB" id="ToxoDB:TGVAND_311660"/>
<evidence type="ECO:0000313" key="10">
    <source>
        <dbReference type="EMBL" id="KFH09530.1"/>
    </source>
</evidence>
<feature type="region of interest" description="Disordered" evidence="8">
    <location>
        <begin position="198"/>
        <end position="658"/>
    </location>
</feature>
<evidence type="ECO:0000256" key="6">
    <source>
        <dbReference type="ARBA" id="ARBA00022691"/>
    </source>
</evidence>
<feature type="domain" description="SET" evidence="9">
    <location>
        <begin position="1639"/>
        <end position="1777"/>
    </location>
</feature>
<dbReference type="InterPro" id="IPR050777">
    <property type="entry name" value="SET2_Histone-Lys_MeTrsfase"/>
</dbReference>
<dbReference type="GO" id="GO:0005694">
    <property type="term" value="C:chromosome"/>
    <property type="evidence" value="ECO:0007669"/>
    <property type="project" value="UniProtKB-SubCell"/>
</dbReference>
<dbReference type="SMART" id="SM00317">
    <property type="entry name" value="SET"/>
    <property type="match status" value="1"/>
</dbReference>
<feature type="compositionally biased region" description="Low complexity" evidence="8">
    <location>
        <begin position="366"/>
        <end position="382"/>
    </location>
</feature>
<dbReference type="OrthoDB" id="333976at2759"/>
<sequence length="1797" mass="196030">MHSWSECMHLAVPASRDCFFRLWLKHAARTVSATMAVQASDCSPRSLSSFSSSSSCSSPSSSSSSPSSRSSSSSPSSLSSRYSSSSSPSPPAAPASACRRLHALSVVAQSQRHRALASRQCPSLASSASSPSSLCGLLQGGYGDPGASPEHLRAQTARLLPRPQSLLLSQRTAVRRPAAFPPPSSVPSFAFPLPASACPRPADQLSSSSSSSASFSHLSPRPGSQDALVGRGKLRVEGESVREPLRREGESEGDRGREGEGERDEIHLEDSLRVRPSDAEVRVGRKRERGRAGERRAGRSSFTRSRRKARSTKCEVPQETVAQTSVCAPDNSDRPAQNEQTLHARNNRGLPLTSVASSPPGLPVASSISSRSSSSSSSSSSSCASEAEREKTPGTGWSKSGKRPLCERTDSIVSAKKAKAASQKRWKHRAKASRELISAANLCWDDSPTMQSDGRVSAVSSSLNPPVSPPASVGAAREGRGPHSAVADASTESMHSETRTEQSRSTPCVCVATLEAPPQAPGGTRERQRQRASGRPEEERQEGNEEKKDNDEEQGGKNEEGERKDCEEGREETRPGREKKQKVNDEEKERREETQREKKNPMPGIGRQGDKDAQETGGEGEKSAEERDVSSREPDASHASKRPEKRDVSPSASAPVRPPSLRDVIRLVAAPHRLRMLIEGETWRDRKGKKANPLEETEEDRFDCLCCSEICARCASAASAARQLFPWRAVLATRKEEPSSLSVSAGSKRREEENAFFDETEREGDESLVPPEDWYTIEQLRRCDRGNKFFFLRVPPDITAQTAEMLAEVLLTDEGAFDILVPLQETQGTHEVSEPSSFPALLASSEKRDSWSSVSSFREQGGSAKGADSSGLMQSEHEEAADIPGSFRETSRHTQAMETNGEREGTHTCMHVEGDRPGANLHEADALFSLQETGKTENCGDGELMLEGALRRREFNEGRLGKSAFKEGGLADSQGTEGAAKHSETEAWSFKEGTHARETEGPNRGGGTPGEAGARLKRSRQDERTESSESFCEGRRTALRIKEEGGRRQEEETHAESKEKGCQLRVTDEPRLRSLLVSDRACAVQRRLEDALKRLQSFFAEEQLTECAASEAECLSLGFERGEHEERGDKESKGCPFCETQAEGGFPRMPRRPSGGCASQWEGNGEEGGGIDERPTNYGQLEKVEEHWKHRLGVNVRDMRNQRARHGREEDGRENKETDISGDSDALWLLHRLCHADPTSPQTSSDLSSSPASPSSSSCVASSRLPSSASSFSISPLSSCPANAEQPVTKRSRQWPSAPLLPIRLNEDVGEGRKNQLFAELLLRVYGGAWKQSLFNRCPSLSSSHSSSSSSSSSLRGRCSAPLQRLAVERLLAVEEALHLLPTPRTSGAAAALWREEPVKRARRSAVLVEPLQGSVCLVDPYFHMSQCSVLYRKYSTPLSSLASENFGAPQATEPAALASASPCVASEDSSSLCASQGVGRGGRGRGRGRGRARRGTSSRRGESRAVSEAPEAEQRGVRGEDGSREKAEETGEVERTVASTGVKDAQKNKGEQGETNAHLPALLAPPRTLFRGFLVNHDGTLPQNLASQLLRNREASREDQRRQQAFLEAEAVEWPSVPAPHRFPNRRRRRYELAIAAKRVKLQKSRIHGYGVYAVDWIKAGETIMEYVGQAYAFKQRKGGLDGEEPNLAEIREARYDWQHGNCYIFSLEADKSQAEGNVACTKTKFVDATDSGNLARYINHSCEPNCESVRMPHNAVAIVALRDLLPGEELFYDYHFSDKSKEVCLCGARTCTGNM</sequence>
<evidence type="ECO:0000256" key="2">
    <source>
        <dbReference type="ARBA" id="ARBA00004286"/>
    </source>
</evidence>
<feature type="region of interest" description="Disordered" evidence="8">
    <location>
        <begin position="1275"/>
        <end position="1294"/>
    </location>
</feature>